<dbReference type="Proteomes" id="UP000580250">
    <property type="component" value="Unassembled WGS sequence"/>
</dbReference>
<evidence type="ECO:0000259" key="8">
    <source>
        <dbReference type="Pfam" id="PF00487"/>
    </source>
</evidence>
<keyword evidence="3" id="KW-0812">Transmembrane</keyword>
<gene>
    <name evidence="9" type="ORF">MENT_LOCUS14026</name>
</gene>
<evidence type="ECO:0000256" key="5">
    <source>
        <dbReference type="ARBA" id="ARBA00023002"/>
    </source>
</evidence>
<evidence type="ECO:0000256" key="6">
    <source>
        <dbReference type="ARBA" id="ARBA00023098"/>
    </source>
</evidence>
<evidence type="ECO:0000256" key="1">
    <source>
        <dbReference type="ARBA" id="ARBA00004141"/>
    </source>
</evidence>
<keyword evidence="4" id="KW-1133">Transmembrane helix</keyword>
<protein>
    <recommendedName>
        <fullName evidence="8">Fatty acid desaturase domain-containing protein</fullName>
    </recommendedName>
</protein>
<dbReference type="GO" id="GO:0016717">
    <property type="term" value="F:oxidoreductase activity, acting on paired donors, with oxidation of a pair of donors resulting in the reduction of molecular oxygen to two molecules of water"/>
    <property type="evidence" value="ECO:0007669"/>
    <property type="project" value="TreeGrafter"/>
</dbReference>
<evidence type="ECO:0000256" key="3">
    <source>
        <dbReference type="ARBA" id="ARBA00022692"/>
    </source>
</evidence>
<dbReference type="AlphaFoldDB" id="A0A6V7UK30"/>
<keyword evidence="7" id="KW-0472">Membrane</keyword>
<comment type="similarity">
    <text evidence="2">Belongs to the fatty acid desaturase type 1 family.</text>
</comment>
<dbReference type="GO" id="GO:0016020">
    <property type="term" value="C:membrane"/>
    <property type="evidence" value="ECO:0007669"/>
    <property type="project" value="UniProtKB-SubCell"/>
</dbReference>
<proteinExistence type="inferred from homology"/>
<comment type="subcellular location">
    <subcellularLocation>
        <location evidence="1">Membrane</location>
        <topology evidence="1">Multi-pass membrane protein</topology>
    </subcellularLocation>
</comment>
<evidence type="ECO:0000313" key="10">
    <source>
        <dbReference type="Proteomes" id="UP000580250"/>
    </source>
</evidence>
<dbReference type="Pfam" id="PF00487">
    <property type="entry name" value="FA_desaturase"/>
    <property type="match status" value="1"/>
</dbReference>
<keyword evidence="6" id="KW-0443">Lipid metabolism</keyword>
<sequence length="359" mass="42199">MGKFELNSEESEKICQSFSRLKIQVREKGLFKADNSYFARKFIEAIGLISFSLFLQSKEYFVFSALFMGLAWQQLGWMIHEYGHQQHFKNHWWNDCCGYVCGNFLQGFSLAGWKNQHNVHHAATNIDGRDGDLDLLPLWATVGTHLMRLKGNSLCARLIPFQHLYWAFALPLLRLSWLLQTLQFVFSMQSSFYNIYRERALIEQLTVIAHWTLVLTQYYFLPNYQVRLEYFLISQLFAGFLLSHVVTYNHYSTDKFPHNDPILSNYACLQLYTTRNMRPGLVIDWLWGGLNYQIEHHLFPTMPRHNLKKVMPLVKEFCAKNNLPYMVDDYFTGFKLTIKHLHNVADIASEFFQRKLSGG</sequence>
<evidence type="ECO:0000256" key="7">
    <source>
        <dbReference type="ARBA" id="ARBA00023136"/>
    </source>
</evidence>
<accession>A0A6V7UK30</accession>
<dbReference type="PANTHER" id="PTHR19353">
    <property type="entry name" value="FATTY ACID DESATURASE 2"/>
    <property type="match status" value="1"/>
</dbReference>
<keyword evidence="5" id="KW-0560">Oxidoreductase</keyword>
<evidence type="ECO:0000256" key="4">
    <source>
        <dbReference type="ARBA" id="ARBA00022989"/>
    </source>
</evidence>
<dbReference type="GO" id="GO:0006629">
    <property type="term" value="P:lipid metabolic process"/>
    <property type="evidence" value="ECO:0007669"/>
    <property type="project" value="UniProtKB-KW"/>
</dbReference>
<evidence type="ECO:0000256" key="2">
    <source>
        <dbReference type="ARBA" id="ARBA00009295"/>
    </source>
</evidence>
<organism evidence="9 10">
    <name type="scientific">Meloidogyne enterolobii</name>
    <name type="common">Root-knot nematode worm</name>
    <name type="synonym">Meloidogyne mayaguensis</name>
    <dbReference type="NCBI Taxonomy" id="390850"/>
    <lineage>
        <taxon>Eukaryota</taxon>
        <taxon>Metazoa</taxon>
        <taxon>Ecdysozoa</taxon>
        <taxon>Nematoda</taxon>
        <taxon>Chromadorea</taxon>
        <taxon>Rhabditida</taxon>
        <taxon>Tylenchina</taxon>
        <taxon>Tylenchomorpha</taxon>
        <taxon>Tylenchoidea</taxon>
        <taxon>Meloidogynidae</taxon>
        <taxon>Meloidogyninae</taxon>
        <taxon>Meloidogyne</taxon>
    </lineage>
</organism>
<dbReference type="InterPro" id="IPR012171">
    <property type="entry name" value="Fatty_acid_desaturase"/>
</dbReference>
<name>A0A6V7UK30_MELEN</name>
<comment type="caution">
    <text evidence="9">The sequence shown here is derived from an EMBL/GenBank/DDBJ whole genome shotgun (WGS) entry which is preliminary data.</text>
</comment>
<evidence type="ECO:0000313" key="9">
    <source>
        <dbReference type="EMBL" id="CAD2160008.1"/>
    </source>
</evidence>
<dbReference type="PIRSF" id="PIRSF015921">
    <property type="entry name" value="FA_sphinglp_des"/>
    <property type="match status" value="1"/>
</dbReference>
<dbReference type="InterPro" id="IPR005804">
    <property type="entry name" value="FA_desaturase_dom"/>
</dbReference>
<dbReference type="CDD" id="cd03506">
    <property type="entry name" value="Delta6-FADS-like"/>
    <property type="match status" value="1"/>
</dbReference>
<dbReference type="EMBL" id="CAJEWN010000077">
    <property type="protein sequence ID" value="CAD2160008.1"/>
    <property type="molecule type" value="Genomic_DNA"/>
</dbReference>
<feature type="domain" description="Fatty acid desaturase" evidence="8">
    <location>
        <begin position="62"/>
        <end position="326"/>
    </location>
</feature>
<reference evidence="9 10" key="1">
    <citation type="submission" date="2020-08" db="EMBL/GenBank/DDBJ databases">
        <authorList>
            <person name="Koutsovoulos G."/>
            <person name="Danchin GJ E."/>
        </authorList>
    </citation>
    <scope>NUCLEOTIDE SEQUENCE [LARGE SCALE GENOMIC DNA]</scope>
</reference>
<dbReference type="PANTHER" id="PTHR19353:SF88">
    <property type="entry name" value="DELTA(5) FATTY ACID DESATURASE FAT-4"/>
    <property type="match status" value="1"/>
</dbReference>
<dbReference type="OrthoDB" id="260091at2759"/>